<gene>
    <name evidence="3" type="ORF">CTRI78_v007549</name>
</gene>
<accession>A0A4R8R619</accession>
<dbReference type="EMBL" id="RYZW01000082">
    <property type="protein sequence ID" value="TDZ51565.1"/>
    <property type="molecule type" value="Genomic_DNA"/>
</dbReference>
<feature type="compositionally biased region" description="Basic and acidic residues" evidence="2">
    <location>
        <begin position="548"/>
        <end position="597"/>
    </location>
</feature>
<evidence type="ECO:0000313" key="3">
    <source>
        <dbReference type="EMBL" id="TDZ51565.1"/>
    </source>
</evidence>
<evidence type="ECO:0000256" key="2">
    <source>
        <dbReference type="SAM" id="MobiDB-lite"/>
    </source>
</evidence>
<feature type="region of interest" description="Disordered" evidence="2">
    <location>
        <begin position="510"/>
        <end position="718"/>
    </location>
</feature>
<protein>
    <submittedName>
        <fullName evidence="3">Uncharacterized protein</fullName>
    </submittedName>
</protein>
<feature type="region of interest" description="Disordered" evidence="2">
    <location>
        <begin position="312"/>
        <end position="409"/>
    </location>
</feature>
<feature type="region of interest" description="Disordered" evidence="2">
    <location>
        <begin position="1"/>
        <end position="53"/>
    </location>
</feature>
<feature type="compositionally biased region" description="Polar residues" evidence="2">
    <location>
        <begin position="375"/>
        <end position="384"/>
    </location>
</feature>
<keyword evidence="4" id="KW-1185">Reference proteome</keyword>
<dbReference type="Proteomes" id="UP000295703">
    <property type="component" value="Unassembled WGS sequence"/>
</dbReference>
<comment type="caution">
    <text evidence="3">The sequence shown here is derived from an EMBL/GenBank/DDBJ whole genome shotgun (WGS) entry which is preliminary data.</text>
</comment>
<feature type="compositionally biased region" description="Basic residues" evidence="2">
    <location>
        <begin position="390"/>
        <end position="399"/>
    </location>
</feature>
<feature type="compositionally biased region" description="Basic and acidic residues" evidence="2">
    <location>
        <begin position="631"/>
        <end position="652"/>
    </location>
</feature>
<dbReference type="AlphaFoldDB" id="A0A4R8R619"/>
<feature type="compositionally biased region" description="Basic and acidic residues" evidence="2">
    <location>
        <begin position="20"/>
        <end position="32"/>
    </location>
</feature>
<keyword evidence="1" id="KW-0175">Coiled coil</keyword>
<feature type="compositionally biased region" description="Polar residues" evidence="2">
    <location>
        <begin position="327"/>
        <end position="338"/>
    </location>
</feature>
<feature type="compositionally biased region" description="Basic and acidic residues" evidence="2">
    <location>
        <begin position="695"/>
        <end position="718"/>
    </location>
</feature>
<organism evidence="3 4">
    <name type="scientific">Colletotrichum trifolii</name>
    <dbReference type="NCBI Taxonomy" id="5466"/>
    <lineage>
        <taxon>Eukaryota</taxon>
        <taxon>Fungi</taxon>
        <taxon>Dikarya</taxon>
        <taxon>Ascomycota</taxon>
        <taxon>Pezizomycotina</taxon>
        <taxon>Sordariomycetes</taxon>
        <taxon>Hypocreomycetidae</taxon>
        <taxon>Glomerellales</taxon>
        <taxon>Glomerellaceae</taxon>
        <taxon>Colletotrichum</taxon>
        <taxon>Colletotrichum orbiculare species complex</taxon>
    </lineage>
</organism>
<evidence type="ECO:0000313" key="4">
    <source>
        <dbReference type="Proteomes" id="UP000295703"/>
    </source>
</evidence>
<name>A0A4R8R619_COLTR</name>
<evidence type="ECO:0000256" key="1">
    <source>
        <dbReference type="SAM" id="Coils"/>
    </source>
</evidence>
<proteinExistence type="predicted"/>
<feature type="coiled-coil region" evidence="1">
    <location>
        <begin position="467"/>
        <end position="508"/>
    </location>
</feature>
<dbReference type="STRING" id="5466.A0A4R8R619"/>
<sequence>MERGQPPKKAPAALSKAPSLKRDFTTYSKDGDGTGPGESGSSKKKQSKEDRPFYTQQEVEAALRPELVASGPQRIIAIIMDTMTKTKEAKGRILSNEPNFVNVKKAAKKGESQGIGSYLRADVCIRMLKWNPSSLQDFFDRVGDCEHRFRNIYWATNQRTKGDEVKKLAGQVAKPDIHHATQVADEIYEAAKDIVGRSVFVPKGGHPITRSAVAIMSLAQSKEKPESSDDIIQIWAAWCITKGSGNDEPGLFATLVLSRLKVSNRIKQCFQSLTPELRGLAQNSNKDKYMKWKQLHGRCHIIPLNELKARDHADEVPKSNGLYKGTARTTSNSEQQAHTPARGQFQGSPAGPKSQKKLGTSIGKATKSAEGLRRSASNTFQPKPQATPHVRQRSVVQHHAHSDSLFVSSPSTQASQIEPEMPLDDAQPATMGAVRQEMHDRIGTVVRNVESRSRLTNEAVQTMGNRNMVIERRLRAQEDQSQEAREREVSYLNQIQELRKDVDRLKAVVESTHKPTQAPLSAREAPGIRGVPVVPGERANGRTPPGRTTERSAERPQDRLQGRSDIRSPRRPLDRPQDRREGRFDARPLDRPGDRTPRHSLARLPDRLPDRLQGPSEGHAQSSYDALSFDRPGDRASRRSLDRPQNRREGRFDAGSFDRPGDRTTSHSLARLPDRLQGPSEGHAQSSYDALSFDRPGDRASRRSLDRPQDRSRDPRYR</sequence>
<reference evidence="3 4" key="1">
    <citation type="submission" date="2018-12" db="EMBL/GenBank/DDBJ databases">
        <title>Genome sequence and assembly of Colletotrichum trifolii.</title>
        <authorList>
            <person name="Gan P."/>
            <person name="Shirasu K."/>
        </authorList>
    </citation>
    <scope>NUCLEOTIDE SEQUENCE [LARGE SCALE GENOMIC DNA]</scope>
    <source>
        <strain evidence="3 4">543-2</strain>
    </source>
</reference>